<proteinExistence type="predicted"/>
<evidence type="ECO:0000313" key="4">
    <source>
        <dbReference type="Proteomes" id="UP001596266"/>
    </source>
</evidence>
<dbReference type="RefSeq" id="WP_343885291.1">
    <property type="nucleotide sequence ID" value="NZ_BAAAKI010000004.1"/>
</dbReference>
<comment type="caution">
    <text evidence="3">The sequence shown here is derived from an EMBL/GenBank/DDBJ whole genome shotgun (WGS) entry which is preliminary data.</text>
</comment>
<keyword evidence="2" id="KW-0732">Signal</keyword>
<sequence length="213" mass="21375">MTQQQQTIRVHAALGLFLALPLALTACASDASTSQPAAVSSSTIAVPASSLPAVTPSASATSATSSASTPAASTSQATRSASAATTQPSSAEASSTATRSVTATAAPIGLPDEFAGFTKVESSNEGRWDVAGYAEGSTVVQVRAARTPNDLQTVLKSIVGSTGTKFGSGYCGQRERVSACVRKTGDVTVAVVSKDLETEELSSLLPNLFAAMG</sequence>
<dbReference type="EMBL" id="JBHSUA010000009">
    <property type="protein sequence ID" value="MFC6396092.1"/>
    <property type="molecule type" value="Genomic_DNA"/>
</dbReference>
<keyword evidence="4" id="KW-1185">Reference proteome</keyword>
<dbReference type="Proteomes" id="UP001596266">
    <property type="component" value="Unassembled WGS sequence"/>
</dbReference>
<organism evidence="3 4">
    <name type="scientific">Luteococcus sanguinis</name>
    <dbReference type="NCBI Taxonomy" id="174038"/>
    <lineage>
        <taxon>Bacteria</taxon>
        <taxon>Bacillati</taxon>
        <taxon>Actinomycetota</taxon>
        <taxon>Actinomycetes</taxon>
        <taxon>Propionibacteriales</taxon>
        <taxon>Propionibacteriaceae</taxon>
        <taxon>Luteococcus</taxon>
    </lineage>
</organism>
<gene>
    <name evidence="3" type="ORF">ACFP57_03695</name>
</gene>
<accession>A0ABW1X1M2</accession>
<protein>
    <submittedName>
        <fullName evidence="3">Uncharacterized protein</fullName>
    </submittedName>
</protein>
<evidence type="ECO:0000256" key="2">
    <source>
        <dbReference type="SAM" id="SignalP"/>
    </source>
</evidence>
<feature type="signal peptide" evidence="2">
    <location>
        <begin position="1"/>
        <end position="28"/>
    </location>
</feature>
<feature type="chain" id="PRO_5045653863" evidence="2">
    <location>
        <begin position="29"/>
        <end position="213"/>
    </location>
</feature>
<evidence type="ECO:0000256" key="1">
    <source>
        <dbReference type="SAM" id="MobiDB-lite"/>
    </source>
</evidence>
<reference evidence="4" key="1">
    <citation type="journal article" date="2019" name="Int. J. Syst. Evol. Microbiol.">
        <title>The Global Catalogue of Microorganisms (GCM) 10K type strain sequencing project: providing services to taxonomists for standard genome sequencing and annotation.</title>
        <authorList>
            <consortium name="The Broad Institute Genomics Platform"/>
            <consortium name="The Broad Institute Genome Sequencing Center for Infectious Disease"/>
            <person name="Wu L."/>
            <person name="Ma J."/>
        </authorList>
    </citation>
    <scope>NUCLEOTIDE SEQUENCE [LARGE SCALE GENOMIC DNA]</scope>
    <source>
        <strain evidence="4">CGMCC 1.15277</strain>
    </source>
</reference>
<name>A0ABW1X1M2_9ACTN</name>
<evidence type="ECO:0000313" key="3">
    <source>
        <dbReference type="EMBL" id="MFC6396092.1"/>
    </source>
</evidence>
<feature type="region of interest" description="Disordered" evidence="1">
    <location>
        <begin position="55"/>
        <end position="98"/>
    </location>
</feature>